<keyword evidence="5 6" id="KW-0472">Membrane</keyword>
<protein>
    <submittedName>
        <fullName evidence="7">Uncharacterized protein</fullName>
    </submittedName>
</protein>
<feature type="transmembrane region" description="Helical" evidence="6">
    <location>
        <begin position="12"/>
        <end position="30"/>
    </location>
</feature>
<evidence type="ECO:0000256" key="1">
    <source>
        <dbReference type="ARBA" id="ARBA00004141"/>
    </source>
</evidence>
<feature type="transmembrane region" description="Helical" evidence="6">
    <location>
        <begin position="77"/>
        <end position="98"/>
    </location>
</feature>
<sequence length="144" mass="16385">MDNKFQRLSSGLMYTLPLNASIPFGVYLFYKYSFLKIILFLTLPIAIIEKSLPFGSFLLFIILFAGLVRNPKVPYFVRYNACQALLIDIALIIISYLLRIIPIVELGSIIFVFTLAIFIYSISKCICGVEPEIPFISKSVKMQI</sequence>
<organism evidence="7 8">
    <name type="scientific">Prochlorococcus marinus CUG1433</name>
    <dbReference type="NCBI Taxonomy" id="2774506"/>
    <lineage>
        <taxon>Bacteria</taxon>
        <taxon>Bacillati</taxon>
        <taxon>Cyanobacteriota</taxon>
        <taxon>Cyanophyceae</taxon>
        <taxon>Synechococcales</taxon>
        <taxon>Prochlorococcaceae</taxon>
        <taxon>Prochlorococcus</taxon>
    </lineage>
</organism>
<evidence type="ECO:0000256" key="4">
    <source>
        <dbReference type="ARBA" id="ARBA00022989"/>
    </source>
</evidence>
<evidence type="ECO:0000256" key="3">
    <source>
        <dbReference type="ARBA" id="ARBA00022692"/>
    </source>
</evidence>
<keyword evidence="3 6" id="KW-0812">Transmembrane</keyword>
<evidence type="ECO:0000256" key="5">
    <source>
        <dbReference type="ARBA" id="ARBA00023136"/>
    </source>
</evidence>
<evidence type="ECO:0000256" key="6">
    <source>
        <dbReference type="SAM" id="Phobius"/>
    </source>
</evidence>
<dbReference type="Proteomes" id="UP000668060">
    <property type="component" value="Unassembled WGS sequence"/>
</dbReference>
<name>A0A9D9BRV9_PROMR</name>
<dbReference type="PANTHER" id="PTHR33510">
    <property type="entry name" value="PROTEIN TIC 20-II, CHLOROPLASTIC"/>
    <property type="match status" value="1"/>
</dbReference>
<accession>A0A9D9BRV9</accession>
<reference evidence="7" key="1">
    <citation type="journal article" date="2021" name="Front. Mar. Sci.">
        <title>Genomes of Diverse Isolates of Prochlorococcus High-Light-Adapted Clade II in the Western Pacific Ocean.</title>
        <authorList>
            <person name="Yan W."/>
            <person name="Feng X."/>
            <person name="Zhang W."/>
            <person name="Nawaz M.Z."/>
            <person name="Luo T."/>
            <person name="Zhang R."/>
            <person name="Jiao N."/>
        </authorList>
    </citation>
    <scope>NUCLEOTIDE SEQUENCE</scope>
    <source>
        <strain evidence="7">CUG1433</strain>
    </source>
</reference>
<feature type="transmembrane region" description="Helical" evidence="6">
    <location>
        <begin position="103"/>
        <end position="122"/>
    </location>
</feature>
<evidence type="ECO:0000313" key="7">
    <source>
        <dbReference type="EMBL" id="MBO6970663.1"/>
    </source>
</evidence>
<comment type="caution">
    <text evidence="7">The sequence shown here is derived from an EMBL/GenBank/DDBJ whole genome shotgun (WGS) entry which is preliminary data.</text>
</comment>
<dbReference type="Pfam" id="PF16166">
    <property type="entry name" value="TIC20"/>
    <property type="match status" value="1"/>
</dbReference>
<feature type="transmembrane region" description="Helical" evidence="6">
    <location>
        <begin position="37"/>
        <end position="65"/>
    </location>
</feature>
<dbReference type="EMBL" id="JAEPLN010000001">
    <property type="protein sequence ID" value="MBO6970663.1"/>
    <property type="molecule type" value="Genomic_DNA"/>
</dbReference>
<gene>
    <name evidence="7" type="ORF">JJ842_01885</name>
</gene>
<dbReference type="AlphaFoldDB" id="A0A9D9BRV9"/>
<evidence type="ECO:0000256" key="2">
    <source>
        <dbReference type="ARBA" id="ARBA00009596"/>
    </source>
</evidence>
<comment type="similarity">
    <text evidence="2">Belongs to the Tic20 family.</text>
</comment>
<proteinExistence type="inferred from homology"/>
<evidence type="ECO:0000313" key="8">
    <source>
        <dbReference type="Proteomes" id="UP000668060"/>
    </source>
</evidence>
<dbReference type="GO" id="GO:0016020">
    <property type="term" value="C:membrane"/>
    <property type="evidence" value="ECO:0007669"/>
    <property type="project" value="UniProtKB-SubCell"/>
</dbReference>
<dbReference type="InterPro" id="IPR005691">
    <property type="entry name" value="Tic20"/>
</dbReference>
<dbReference type="PANTHER" id="PTHR33510:SF5">
    <property type="entry name" value="PROTEIN TIC 20-II, CHLOROPLASTIC"/>
    <property type="match status" value="1"/>
</dbReference>
<comment type="subcellular location">
    <subcellularLocation>
        <location evidence="1">Membrane</location>
        <topology evidence="1">Multi-pass membrane protein</topology>
    </subcellularLocation>
</comment>
<keyword evidence="4 6" id="KW-1133">Transmembrane helix</keyword>